<evidence type="ECO:0000256" key="2">
    <source>
        <dbReference type="ARBA" id="ARBA00022679"/>
    </source>
</evidence>
<protein>
    <submittedName>
        <fullName evidence="5">Glycosyltransferase involved in cell wall biosynthesis</fullName>
    </submittedName>
</protein>
<keyword evidence="1" id="KW-0328">Glycosyltransferase</keyword>
<dbReference type="PANTHER" id="PTHR12526">
    <property type="entry name" value="GLYCOSYLTRANSFERASE"/>
    <property type="match status" value="1"/>
</dbReference>
<sequence>MERKKSVIHMTTVHHPYDPRIYHKQCKSLQAAGFDVTLIARRDPKRNEADKTIPHIMLKTYKSRLARMVFGTYDAYRQAKSMDADIITFHDPELMPAAWALKKKGHTVIYDIHEDYITSIMQKDYLSEPVKRFAASGYKLMEKFFTRGMGLSLAEKYYEERYPDGVWILNYPTVNEKFLRNARTGPAEDRVLYTGNVSHVRGALQHAKLPVLDPDIEVHFVGKCPGELAEEMYEVAGSASGRLHIEGIDSFIEKEVIEERYLERNWLAGIALFPPTEHYKKKELTKFFEYMNAGLPVICSDFPVWQAFIEKYECGIAVDPEDDAAIKRALDYLREHPDEAARMGENGKRAVMEELNWETQERKLVRWYDALGGSEREQEA</sequence>
<dbReference type="EMBL" id="JBDZDV010000007">
    <property type="protein sequence ID" value="MET3111959.1"/>
    <property type="molecule type" value="Genomic_DNA"/>
</dbReference>
<evidence type="ECO:0000313" key="6">
    <source>
        <dbReference type="Proteomes" id="UP001549019"/>
    </source>
</evidence>
<evidence type="ECO:0000259" key="4">
    <source>
        <dbReference type="Pfam" id="PF13439"/>
    </source>
</evidence>
<proteinExistence type="predicted"/>
<dbReference type="InterPro" id="IPR001296">
    <property type="entry name" value="Glyco_trans_1"/>
</dbReference>
<name>A0ABV2EC09_9STAP</name>
<accession>A0ABV2EC09</accession>
<dbReference type="Pfam" id="PF00534">
    <property type="entry name" value="Glycos_transf_1"/>
    <property type="match status" value="1"/>
</dbReference>
<keyword evidence="6" id="KW-1185">Reference proteome</keyword>
<gene>
    <name evidence="5" type="ORF">ABHD89_002384</name>
</gene>
<dbReference type="InterPro" id="IPR028098">
    <property type="entry name" value="Glyco_trans_4-like_N"/>
</dbReference>
<evidence type="ECO:0000256" key="1">
    <source>
        <dbReference type="ARBA" id="ARBA00022676"/>
    </source>
</evidence>
<organism evidence="5 6">
    <name type="scientific">Salinicoccus halitifaciens</name>
    <dbReference type="NCBI Taxonomy" id="1073415"/>
    <lineage>
        <taxon>Bacteria</taxon>
        <taxon>Bacillati</taxon>
        <taxon>Bacillota</taxon>
        <taxon>Bacilli</taxon>
        <taxon>Bacillales</taxon>
        <taxon>Staphylococcaceae</taxon>
        <taxon>Salinicoccus</taxon>
    </lineage>
</organism>
<dbReference type="RefSeq" id="WP_230821136.1">
    <property type="nucleotide sequence ID" value="NZ_JAJNCU010000002.1"/>
</dbReference>
<dbReference type="SUPFAM" id="SSF53756">
    <property type="entry name" value="UDP-Glycosyltransferase/glycogen phosphorylase"/>
    <property type="match status" value="1"/>
</dbReference>
<dbReference type="Pfam" id="PF13439">
    <property type="entry name" value="Glyco_transf_4"/>
    <property type="match status" value="1"/>
</dbReference>
<feature type="domain" description="Glycosyltransferase subfamily 4-like N-terminal" evidence="4">
    <location>
        <begin position="25"/>
        <end position="136"/>
    </location>
</feature>
<evidence type="ECO:0000313" key="5">
    <source>
        <dbReference type="EMBL" id="MET3111959.1"/>
    </source>
</evidence>
<dbReference type="PANTHER" id="PTHR12526:SF629">
    <property type="entry name" value="TEICHURONIC ACID BIOSYNTHESIS GLYCOSYLTRANSFERASE TUAH-RELATED"/>
    <property type="match status" value="1"/>
</dbReference>
<keyword evidence="2" id="KW-0808">Transferase</keyword>
<dbReference type="Proteomes" id="UP001549019">
    <property type="component" value="Unassembled WGS sequence"/>
</dbReference>
<comment type="caution">
    <text evidence="5">The sequence shown here is derived from an EMBL/GenBank/DDBJ whole genome shotgun (WGS) entry which is preliminary data.</text>
</comment>
<feature type="domain" description="Glycosyl transferase family 1" evidence="3">
    <location>
        <begin position="288"/>
        <end position="349"/>
    </location>
</feature>
<dbReference type="Gene3D" id="3.40.50.2000">
    <property type="entry name" value="Glycogen Phosphorylase B"/>
    <property type="match status" value="2"/>
</dbReference>
<reference evidence="5 6" key="1">
    <citation type="submission" date="2024-05" db="EMBL/GenBank/DDBJ databases">
        <title>Genomic Encyclopedia of Type Strains, Phase IV (KMG-IV): sequencing the most valuable type-strain genomes for metagenomic binning, comparative biology and taxonomic classification.</title>
        <authorList>
            <person name="Goeker M."/>
        </authorList>
    </citation>
    <scope>NUCLEOTIDE SEQUENCE [LARGE SCALE GENOMIC DNA]</scope>
    <source>
        <strain evidence="5 6">DSM 25286</strain>
    </source>
</reference>
<evidence type="ECO:0000259" key="3">
    <source>
        <dbReference type="Pfam" id="PF00534"/>
    </source>
</evidence>